<dbReference type="EMBL" id="JAPCWZ010000003">
    <property type="protein sequence ID" value="KAK8872254.1"/>
    <property type="molecule type" value="Genomic_DNA"/>
</dbReference>
<evidence type="ECO:0000256" key="1">
    <source>
        <dbReference type="SAM" id="MobiDB-lite"/>
    </source>
</evidence>
<name>A0ABR2J2Z9_9PEZI</name>
<evidence type="ECO:0000313" key="2">
    <source>
        <dbReference type="EMBL" id="KAK8872254.1"/>
    </source>
</evidence>
<sequence length="285" mass="30887">MLWQRQPPSRGTEWAKQSGDSQAPNNEYETSRILSVGDRVSSHVPVGLAADASTSYTYDTVIDTTSIQVNKRFSVDCTNALRPLCQSYAATPRPSQPRRAKLRQHRRGPARQPPLRKCVWDRGGVRAPGLPAGRGLGGNCTYNAAEQNDKLMAAARDFAGCDPDEKADITLMTETAMGGLLDTGPEPATGIFSSFTDGVPLVQNPTKRSYAKLLTGNNWALLRGDYIGTQSRLLPSKKHGVDTTTASGSPRISTRSIAPCRTRTRASHGALPTSRPWEALCSNVY</sequence>
<reference evidence="2 3" key="1">
    <citation type="journal article" date="2024" name="IMA Fungus">
        <title>Apiospora arundinis, a panoply of carbohydrate-active enzymes and secondary metabolites.</title>
        <authorList>
            <person name="Sorensen T."/>
            <person name="Petersen C."/>
            <person name="Muurmann A.T."/>
            <person name="Christiansen J.V."/>
            <person name="Brundto M.L."/>
            <person name="Overgaard C.K."/>
            <person name="Boysen A.T."/>
            <person name="Wollenberg R.D."/>
            <person name="Larsen T.O."/>
            <person name="Sorensen J.L."/>
            <person name="Nielsen K.L."/>
            <person name="Sondergaard T.E."/>
        </authorList>
    </citation>
    <scope>NUCLEOTIDE SEQUENCE [LARGE SCALE GENOMIC DNA]</scope>
    <source>
        <strain evidence="2 3">AAU 773</strain>
    </source>
</reference>
<organism evidence="2 3">
    <name type="scientific">Apiospora arundinis</name>
    <dbReference type="NCBI Taxonomy" id="335852"/>
    <lineage>
        <taxon>Eukaryota</taxon>
        <taxon>Fungi</taxon>
        <taxon>Dikarya</taxon>
        <taxon>Ascomycota</taxon>
        <taxon>Pezizomycotina</taxon>
        <taxon>Sordariomycetes</taxon>
        <taxon>Xylariomycetidae</taxon>
        <taxon>Amphisphaeriales</taxon>
        <taxon>Apiosporaceae</taxon>
        <taxon>Apiospora</taxon>
    </lineage>
</organism>
<dbReference type="Proteomes" id="UP001390339">
    <property type="component" value="Unassembled WGS sequence"/>
</dbReference>
<accession>A0ABR2J2Z9</accession>
<protein>
    <submittedName>
        <fullName evidence="2">FAD binding domain-containing protein</fullName>
    </submittedName>
</protein>
<proteinExistence type="predicted"/>
<feature type="region of interest" description="Disordered" evidence="1">
    <location>
        <begin position="1"/>
        <end position="26"/>
    </location>
</feature>
<keyword evidence="3" id="KW-1185">Reference proteome</keyword>
<evidence type="ECO:0000313" key="3">
    <source>
        <dbReference type="Proteomes" id="UP001390339"/>
    </source>
</evidence>
<gene>
    <name evidence="2" type="ORF">PGQ11_002768</name>
</gene>
<comment type="caution">
    <text evidence="2">The sequence shown here is derived from an EMBL/GenBank/DDBJ whole genome shotgun (WGS) entry which is preliminary data.</text>
</comment>
<feature type="region of interest" description="Disordered" evidence="1">
    <location>
        <begin position="88"/>
        <end position="116"/>
    </location>
</feature>
<feature type="compositionally biased region" description="Basic residues" evidence="1">
    <location>
        <begin position="96"/>
        <end position="109"/>
    </location>
</feature>